<dbReference type="SUPFAM" id="SSF53756">
    <property type="entry name" value="UDP-Glycosyltransferase/glycogen phosphorylase"/>
    <property type="match status" value="1"/>
</dbReference>
<reference evidence="2 3" key="1">
    <citation type="submission" date="2023-05" db="EMBL/GenBank/DDBJ databases">
        <title>Corynebacterium suedekumii sp. nov. and Corynebacterium breve sp. nov. isolated from raw cow's milk.</title>
        <authorList>
            <person name="Baer M.K."/>
            <person name="Mehl L."/>
            <person name="Hellmuth R."/>
            <person name="Marke G."/>
            <person name="Lipski A."/>
        </authorList>
    </citation>
    <scope>NUCLEOTIDE SEQUENCE [LARGE SCALE GENOMIC DNA]</scope>
    <source>
        <strain evidence="2 3">LM112</strain>
    </source>
</reference>
<accession>A0ABY8VN39</accession>
<evidence type="ECO:0000259" key="1">
    <source>
        <dbReference type="Pfam" id="PF04101"/>
    </source>
</evidence>
<dbReference type="Pfam" id="PF04101">
    <property type="entry name" value="Glyco_tran_28_C"/>
    <property type="match status" value="1"/>
</dbReference>
<keyword evidence="3" id="KW-1185">Reference proteome</keyword>
<dbReference type="RefSeq" id="WP_284874991.1">
    <property type="nucleotide sequence ID" value="NZ_CP126970.1"/>
</dbReference>
<dbReference type="Proteomes" id="UP001238805">
    <property type="component" value="Chromosome"/>
</dbReference>
<proteinExistence type="predicted"/>
<organism evidence="2 3">
    <name type="scientific">Corynebacterium suedekumii</name>
    <dbReference type="NCBI Taxonomy" id="3049801"/>
    <lineage>
        <taxon>Bacteria</taxon>
        <taxon>Bacillati</taxon>
        <taxon>Actinomycetota</taxon>
        <taxon>Actinomycetes</taxon>
        <taxon>Mycobacteriales</taxon>
        <taxon>Corynebacteriaceae</taxon>
        <taxon>Corynebacterium</taxon>
    </lineage>
</organism>
<dbReference type="InterPro" id="IPR007235">
    <property type="entry name" value="Glyco_trans_28_C"/>
</dbReference>
<evidence type="ECO:0000313" key="3">
    <source>
        <dbReference type="Proteomes" id="UP001238805"/>
    </source>
</evidence>
<name>A0ABY8VN39_9CORY</name>
<evidence type="ECO:0000313" key="2">
    <source>
        <dbReference type="EMBL" id="WIM70401.1"/>
    </source>
</evidence>
<gene>
    <name evidence="2" type="ORF">QP029_00550</name>
</gene>
<protein>
    <submittedName>
        <fullName evidence="2">Glycosyltransferase</fullName>
    </submittedName>
</protein>
<dbReference type="Gene3D" id="3.40.50.2000">
    <property type="entry name" value="Glycogen Phosphorylase B"/>
    <property type="match status" value="1"/>
</dbReference>
<sequence>MIGIYAHHQGSGHMNRARSIRDALGVDAQILSTDPSADVVLPDDADTPDRDPTARGTLHYVPRYRAGLADRMAMIADWIRDNRPSAFVVDVSVEVALLARLMGISVVTIAMPGVREDAPHQLGYTQADAIIAAWPDWVETPAHLLPHEERLHPVGGISRFDGAEYLAPVVPGDGHRVVVLSGRGGDDWSPENWLAVQRACPDHRFVFLGGDSFVDDPMPYLRSTDVVIAAAGQNSVADIAVAGTNAILLPQERPFGEQYATAALLDAAGLAVVADSFPAPEQWPDLLRRATMLEPDWESWQTSGAAGRAAEVIRKVAGL</sequence>
<feature type="domain" description="Glycosyl transferase family 28 C-terminal" evidence="1">
    <location>
        <begin position="212"/>
        <end position="275"/>
    </location>
</feature>
<dbReference type="EMBL" id="CP126970">
    <property type="protein sequence ID" value="WIM70401.1"/>
    <property type="molecule type" value="Genomic_DNA"/>
</dbReference>